<proteinExistence type="inferred from homology"/>
<dbReference type="PIRSF" id="PIRSF001362">
    <property type="entry name" value="Isocit_lyase"/>
    <property type="match status" value="1"/>
</dbReference>
<comment type="similarity">
    <text evidence="2">Belongs to the isocitrate lyase/PEP mutase superfamily. Isocitrate lyase family.</text>
</comment>
<evidence type="ECO:0000256" key="9">
    <source>
        <dbReference type="NCBIfam" id="TIGR01346"/>
    </source>
</evidence>
<dbReference type="Proteomes" id="UP000243542">
    <property type="component" value="Unassembled WGS sequence"/>
</dbReference>
<keyword evidence="6" id="KW-0816">Tricarboxylic acid cycle</keyword>
<evidence type="ECO:0000256" key="5">
    <source>
        <dbReference type="ARBA" id="ARBA00022435"/>
    </source>
</evidence>
<dbReference type="GO" id="GO:0006099">
    <property type="term" value="P:tricarboxylic acid cycle"/>
    <property type="evidence" value="ECO:0007669"/>
    <property type="project" value="UniProtKB-UniRule"/>
</dbReference>
<evidence type="ECO:0000256" key="8">
    <source>
        <dbReference type="ARBA" id="ARBA00023531"/>
    </source>
</evidence>
<dbReference type="InterPro" id="IPR040442">
    <property type="entry name" value="Pyrv_kinase-like_dom_sf"/>
</dbReference>
<evidence type="ECO:0000256" key="3">
    <source>
        <dbReference type="ARBA" id="ARBA00011881"/>
    </source>
</evidence>
<evidence type="ECO:0000256" key="4">
    <source>
        <dbReference type="ARBA" id="ARBA00012909"/>
    </source>
</evidence>
<dbReference type="Gene3D" id="3.20.20.60">
    <property type="entry name" value="Phosphoenolpyruvate-binding domains"/>
    <property type="match status" value="1"/>
</dbReference>
<dbReference type="NCBIfam" id="NF011645">
    <property type="entry name" value="PRK15063.1"/>
    <property type="match status" value="1"/>
</dbReference>
<comment type="pathway">
    <text evidence="1">Carbohydrate metabolism; glyoxylate cycle; (S)-malate from isocitrate: step 1/2.</text>
</comment>
<keyword evidence="5" id="KW-0329">Glyoxylate bypass</keyword>
<dbReference type="InterPro" id="IPR039556">
    <property type="entry name" value="ICL/PEPM"/>
</dbReference>
<feature type="binding site" evidence="11">
    <location>
        <begin position="93"/>
        <end position="95"/>
    </location>
    <ligand>
        <name>substrate</name>
    </ligand>
</feature>
<evidence type="ECO:0000256" key="12">
    <source>
        <dbReference type="PIRSR" id="PIRSR001362-3"/>
    </source>
</evidence>
<comment type="subunit">
    <text evidence="3">Homotetramer.</text>
</comment>
<keyword evidence="12" id="KW-0460">Magnesium</keyword>
<evidence type="ECO:0000256" key="6">
    <source>
        <dbReference type="ARBA" id="ARBA00022532"/>
    </source>
</evidence>
<comment type="caution">
    <text evidence="13">The sequence shown here is derived from an EMBL/GenBank/DDBJ whole genome shotgun (WGS) entry which is preliminary data.</text>
</comment>
<comment type="cofactor">
    <cofactor evidence="12">
        <name>Mg(2+)</name>
        <dbReference type="ChEBI" id="CHEBI:18420"/>
    </cofactor>
    <text evidence="12">Can also use Mn(2+) ion.</text>
</comment>
<dbReference type="InterPro" id="IPR006254">
    <property type="entry name" value="Isocitrate_lyase"/>
</dbReference>
<dbReference type="PANTHER" id="PTHR21631">
    <property type="entry name" value="ISOCITRATE LYASE/MALATE SYNTHASE"/>
    <property type="match status" value="1"/>
</dbReference>
<keyword evidence="14" id="KW-1185">Reference proteome</keyword>
<dbReference type="GO" id="GO:0006097">
    <property type="term" value="P:glyoxylate cycle"/>
    <property type="evidence" value="ECO:0007669"/>
    <property type="project" value="UniProtKB-KW"/>
</dbReference>
<dbReference type="RefSeq" id="WP_098510882.1">
    <property type="nucleotide sequence ID" value="NZ_JBIAKZ010000032.1"/>
</dbReference>
<dbReference type="FunFam" id="3.20.20.60:FF:000005">
    <property type="entry name" value="Isocitrate lyase"/>
    <property type="match status" value="1"/>
</dbReference>
<keyword evidence="7 13" id="KW-0456">Lyase</keyword>
<feature type="binding site" evidence="11">
    <location>
        <begin position="314"/>
        <end position="318"/>
    </location>
    <ligand>
        <name>substrate</name>
    </ligand>
</feature>
<dbReference type="EMBL" id="PDJK01000002">
    <property type="protein sequence ID" value="PFG46884.1"/>
    <property type="molecule type" value="Genomic_DNA"/>
</dbReference>
<feature type="binding site" evidence="11">
    <location>
        <position position="348"/>
    </location>
    <ligand>
        <name>substrate</name>
    </ligand>
</feature>
<feature type="binding site" evidence="11">
    <location>
        <position position="229"/>
    </location>
    <ligand>
        <name>substrate</name>
    </ligand>
</feature>
<dbReference type="Pfam" id="PF00463">
    <property type="entry name" value="ICL"/>
    <property type="match status" value="2"/>
</dbReference>
<evidence type="ECO:0000256" key="2">
    <source>
        <dbReference type="ARBA" id="ARBA00005704"/>
    </source>
</evidence>
<dbReference type="NCBIfam" id="TIGR01346">
    <property type="entry name" value="isocit_lyase"/>
    <property type="match status" value="1"/>
</dbReference>
<evidence type="ECO:0000313" key="13">
    <source>
        <dbReference type="EMBL" id="PFG46884.1"/>
    </source>
</evidence>
<dbReference type="InterPro" id="IPR018523">
    <property type="entry name" value="Isocitrate_lyase_ph_CS"/>
</dbReference>
<accession>A0A2A9F6B6</accession>
<sequence>MTEQAKQLEQAAAELAEQWKTDPRWANVQRTYSAADVVKLRGSVVEEHTLARRGAERLWDLLHSEDYIHALGALTGNQAVQQVRAGLKAIYLSGWQVAADANLAGQTYPDQSLYPANSVPAVVRRINNALGRADQINWAEGNTDIDWYAPIVADAEAGFGGPLNAFELMKGMIAAGAAGVHWEDQLASEKKCGHLGGKVLIPTKQHERTLNAARLAADVLNVRSLVVARTDAQAATLLTSDVDERDQKYLTGGRTAEGFYEVTNGIEPCIDRGLAYAQYADLLWMETSTPDLEVARKYAEAIKAQYPDQMLAYNCSPSFNWKKHLDDSTIARFQRELGAMGYKFQFITLAGFHALNYSMFDLAHGYAREGMTAYVELQEREFASEDRGYTATKHQREVGTGWFDQVSTALNPESSTTALKGSTEEAQF</sequence>
<reference evidence="13 14" key="1">
    <citation type="submission" date="2017-10" db="EMBL/GenBank/DDBJ databases">
        <title>Sequencing the genomes of 1000 actinobacteria strains.</title>
        <authorList>
            <person name="Klenk H.-P."/>
        </authorList>
    </citation>
    <scope>NUCLEOTIDE SEQUENCE [LARGE SCALE GENOMIC DNA]</scope>
    <source>
        <strain evidence="13 14">DSM 46092</strain>
    </source>
</reference>
<dbReference type="SUPFAM" id="SSF51621">
    <property type="entry name" value="Phosphoenolpyruvate/pyruvate domain"/>
    <property type="match status" value="1"/>
</dbReference>
<comment type="catalytic activity">
    <reaction evidence="8">
        <text>D-threo-isocitrate = glyoxylate + succinate</text>
        <dbReference type="Rhea" id="RHEA:13245"/>
        <dbReference type="ChEBI" id="CHEBI:15562"/>
        <dbReference type="ChEBI" id="CHEBI:30031"/>
        <dbReference type="ChEBI" id="CHEBI:36655"/>
        <dbReference type="EC" id="4.1.3.1"/>
    </reaction>
</comment>
<dbReference type="PROSITE" id="PS00161">
    <property type="entry name" value="ISOCITRATE_LYASE"/>
    <property type="match status" value="1"/>
</dbReference>
<dbReference type="InterPro" id="IPR015813">
    <property type="entry name" value="Pyrv/PenolPyrv_kinase-like_dom"/>
</dbReference>
<dbReference type="EC" id="4.1.3.1" evidence="4 9"/>
<name>A0A2A9F6B6_9PSEU</name>
<evidence type="ECO:0000256" key="7">
    <source>
        <dbReference type="ARBA" id="ARBA00023239"/>
    </source>
</evidence>
<dbReference type="GO" id="GO:0046872">
    <property type="term" value="F:metal ion binding"/>
    <property type="evidence" value="ECO:0007669"/>
    <property type="project" value="UniProtKB-KW"/>
</dbReference>
<dbReference type="AlphaFoldDB" id="A0A2A9F6B6"/>
<organism evidence="13 14">
    <name type="scientific">Amycolatopsis sulphurea</name>
    <dbReference type="NCBI Taxonomy" id="76022"/>
    <lineage>
        <taxon>Bacteria</taxon>
        <taxon>Bacillati</taxon>
        <taxon>Actinomycetota</taxon>
        <taxon>Actinomycetes</taxon>
        <taxon>Pseudonocardiales</taxon>
        <taxon>Pseudonocardiaceae</taxon>
        <taxon>Amycolatopsis</taxon>
    </lineage>
</organism>
<gene>
    <name evidence="13" type="ORF">ATK36_1890</name>
</gene>
<dbReference type="GO" id="GO:0004451">
    <property type="term" value="F:isocitrate lyase activity"/>
    <property type="evidence" value="ECO:0007669"/>
    <property type="project" value="UniProtKB-UniRule"/>
</dbReference>
<evidence type="ECO:0000256" key="11">
    <source>
        <dbReference type="PIRSR" id="PIRSR001362-2"/>
    </source>
</evidence>
<evidence type="ECO:0000256" key="1">
    <source>
        <dbReference type="ARBA" id="ARBA00004793"/>
    </source>
</evidence>
<evidence type="ECO:0000313" key="14">
    <source>
        <dbReference type="Proteomes" id="UP000243542"/>
    </source>
</evidence>
<dbReference type="PANTHER" id="PTHR21631:SF3">
    <property type="entry name" value="BIFUNCTIONAL GLYOXYLATE CYCLE PROTEIN"/>
    <property type="match status" value="1"/>
</dbReference>
<feature type="binding site" evidence="12">
    <location>
        <position position="154"/>
    </location>
    <ligand>
        <name>Mg(2+)</name>
        <dbReference type="ChEBI" id="CHEBI:18420"/>
    </ligand>
</feature>
<feature type="active site" description="Proton acceptor" evidence="10">
    <location>
        <position position="192"/>
    </location>
</feature>
<dbReference type="CDD" id="cd00377">
    <property type="entry name" value="ICL_PEPM"/>
    <property type="match status" value="1"/>
</dbReference>
<keyword evidence="12" id="KW-0479">Metal-binding</keyword>
<evidence type="ECO:0000256" key="10">
    <source>
        <dbReference type="PIRSR" id="PIRSR001362-1"/>
    </source>
</evidence>
<protein>
    <recommendedName>
        <fullName evidence="4 9">Isocitrate lyase</fullName>
        <ecNumber evidence="4 9">4.1.3.1</ecNumber>
    </recommendedName>
</protein>
<feature type="binding site" evidence="11">
    <location>
        <begin position="193"/>
        <end position="194"/>
    </location>
    <ligand>
        <name>substrate</name>
    </ligand>
</feature>